<dbReference type="Proteomes" id="UP000079169">
    <property type="component" value="Unplaced"/>
</dbReference>
<evidence type="ECO:0000256" key="1">
    <source>
        <dbReference type="SAM" id="SignalP"/>
    </source>
</evidence>
<feature type="chain" id="PRO_5010317571" evidence="1">
    <location>
        <begin position="20"/>
        <end position="427"/>
    </location>
</feature>
<accession>A0A1S4EKT8</accession>
<proteinExistence type="predicted"/>
<dbReference type="Pfam" id="PF00293">
    <property type="entry name" value="NUDIX"/>
    <property type="match status" value="1"/>
</dbReference>
<organism evidence="3 4">
    <name type="scientific">Diaphorina citri</name>
    <name type="common">Asian citrus psyllid</name>
    <dbReference type="NCBI Taxonomy" id="121845"/>
    <lineage>
        <taxon>Eukaryota</taxon>
        <taxon>Metazoa</taxon>
        <taxon>Ecdysozoa</taxon>
        <taxon>Arthropoda</taxon>
        <taxon>Hexapoda</taxon>
        <taxon>Insecta</taxon>
        <taxon>Pterygota</taxon>
        <taxon>Neoptera</taxon>
        <taxon>Paraneoptera</taxon>
        <taxon>Hemiptera</taxon>
        <taxon>Sternorrhyncha</taxon>
        <taxon>Psylloidea</taxon>
        <taxon>Psyllidae</taxon>
        <taxon>Diaphorininae</taxon>
        <taxon>Diaphorina</taxon>
    </lineage>
</organism>
<dbReference type="InterPro" id="IPR039989">
    <property type="entry name" value="NUDT9"/>
</dbReference>
<evidence type="ECO:0000313" key="4">
    <source>
        <dbReference type="RefSeq" id="XP_017302795.1"/>
    </source>
</evidence>
<dbReference type="Pfam" id="PF25969">
    <property type="entry name" value="NUDT9_N"/>
    <property type="match status" value="2"/>
</dbReference>
<dbReference type="AlphaFoldDB" id="A0A1S4EKT8"/>
<reference evidence="4" key="1">
    <citation type="submission" date="2025-08" db="UniProtKB">
        <authorList>
            <consortium name="RefSeq"/>
        </authorList>
    </citation>
    <scope>IDENTIFICATION</scope>
</reference>
<name>A0A1S4EKT8_DIACI</name>
<keyword evidence="3" id="KW-1185">Reference proteome</keyword>
<evidence type="ECO:0000313" key="3">
    <source>
        <dbReference type="Proteomes" id="UP000079169"/>
    </source>
</evidence>
<keyword evidence="1" id="KW-0732">Signal</keyword>
<dbReference type="RefSeq" id="XP_017302795.1">
    <property type="nucleotide sequence ID" value="XM_017447306.2"/>
</dbReference>
<dbReference type="STRING" id="121845.A0A1S4EKT8"/>
<dbReference type="CDD" id="cd03670">
    <property type="entry name" value="NUDIX_ADPRase_Nudt9"/>
    <property type="match status" value="1"/>
</dbReference>
<dbReference type="InterPro" id="IPR000086">
    <property type="entry name" value="NUDIX_hydrolase_dom"/>
</dbReference>
<evidence type="ECO:0000259" key="2">
    <source>
        <dbReference type="PROSITE" id="PS51462"/>
    </source>
</evidence>
<feature type="signal peptide" evidence="1">
    <location>
        <begin position="1"/>
        <end position="19"/>
    </location>
</feature>
<dbReference type="PANTHER" id="PTHR13030:SF8">
    <property type="entry name" value="ADP-RIBOSE PYROPHOSPHATASE, MITOCHONDRIAL"/>
    <property type="match status" value="1"/>
</dbReference>
<protein>
    <submittedName>
        <fullName evidence="4">ADP-ribose pyrophosphatase, mitochondrial-like</fullName>
    </submittedName>
</protein>
<dbReference type="GO" id="GO:0047631">
    <property type="term" value="F:ADP-ribose diphosphatase activity"/>
    <property type="evidence" value="ECO:0007669"/>
    <property type="project" value="InterPro"/>
</dbReference>
<dbReference type="KEGG" id="dci:103517055"/>
<gene>
    <name evidence="4" type="primary">LOC103517055</name>
</gene>
<dbReference type="PROSITE" id="PS51462">
    <property type="entry name" value="NUDIX"/>
    <property type="match status" value="1"/>
</dbReference>
<dbReference type="Gene3D" id="3.90.79.10">
    <property type="entry name" value="Nucleoside Triphosphate Pyrophosphohydrolase"/>
    <property type="match status" value="2"/>
</dbReference>
<dbReference type="InterPro" id="IPR015797">
    <property type="entry name" value="NUDIX_hydrolase-like_dom_sf"/>
</dbReference>
<dbReference type="SUPFAM" id="SSF55811">
    <property type="entry name" value="Nudix"/>
    <property type="match status" value="1"/>
</dbReference>
<feature type="domain" description="Nudix hydrolase" evidence="2">
    <location>
        <begin position="210"/>
        <end position="365"/>
    </location>
</feature>
<dbReference type="PaxDb" id="121845-A0A1S4EKT8"/>
<dbReference type="PANTHER" id="PTHR13030">
    <property type="entry name" value="NUDIX HYDROLASE"/>
    <property type="match status" value="1"/>
</dbReference>
<dbReference type="GeneID" id="103517055"/>
<sequence length="427" mass="48970">MMSYLLFSIVLLSSQHTLSSTAMAYTFNKIHSVCRKPVPYPKTENVFRFQIPDHKVSWTVDHPEYKPVEYTNPGIQGQVWADHDITPENRPETSRDRMSYFLFSIVLLSSQHTLSSTAMAYTFNKIHSVCRKPVPYPKTENVFRFQIPDHKVSWTVDHPEYKPVEYTNPGIQGQVWADHEITPENRPEFTGRGTLGRWGPNHAADPIVTRWMRNGSEVMLHPVSSKYRLEFLAIQRREGKAWALPGGMVDKGEQALDAAQREFCEETLNSKSWKSAAQSQQKHIVSQLFAWSQPVYHGYIDDARNTDNAWMETVAFHVHDPSGYLTNKLNLHAGDDAVNVKWTPVDKNTTLFANHNDLIHKVAQYMNAHWSSDPRYLTNKLNLHAGDDAVNVKWTPVDKNTTLFANHNDLIHKVAQRLNAHWSSEPS</sequence>